<feature type="domain" description="Alcohol dehydrogenase-like C-terminal" evidence="5">
    <location>
        <begin position="192"/>
        <end position="325"/>
    </location>
</feature>
<dbReference type="GO" id="GO:0008270">
    <property type="term" value="F:zinc ion binding"/>
    <property type="evidence" value="ECO:0007669"/>
    <property type="project" value="InterPro"/>
</dbReference>
<evidence type="ECO:0000256" key="2">
    <source>
        <dbReference type="ARBA" id="ARBA00022833"/>
    </source>
</evidence>
<dbReference type="InterPro" id="IPR036291">
    <property type="entry name" value="NAD(P)-bd_dom_sf"/>
</dbReference>
<reference evidence="9 10" key="1">
    <citation type="submission" date="2019-11" db="EMBL/GenBank/DDBJ databases">
        <authorList>
            <person name="Cho J.-C."/>
        </authorList>
    </citation>
    <scope>NUCLEOTIDE SEQUENCE [LARGE SCALE GENOMIC DNA]</scope>
    <source>
        <strain evidence="8 9">JH1073</strain>
        <strain evidence="7 10">JH702</strain>
    </source>
</reference>
<keyword evidence="9" id="KW-1185">Reference proteome</keyword>
<dbReference type="PANTHER" id="PTHR43401:SF2">
    <property type="entry name" value="L-THREONINE 3-DEHYDROGENASE"/>
    <property type="match status" value="1"/>
</dbReference>
<dbReference type="Pfam" id="PF08240">
    <property type="entry name" value="ADH_N"/>
    <property type="match status" value="1"/>
</dbReference>
<dbReference type="CDD" id="cd08231">
    <property type="entry name" value="MDR_TM0436_like"/>
    <property type="match status" value="1"/>
</dbReference>
<reference evidence="9" key="3">
    <citation type="submission" date="2023-06" db="EMBL/GenBank/DDBJ databases">
        <title>Pangenomics reveal diversification of enzyme families and niche specialization in globally abundant SAR202 bacteria.</title>
        <authorList>
            <person name="Saw J.H.W."/>
        </authorList>
    </citation>
    <scope>NUCLEOTIDE SEQUENCE [LARGE SCALE GENOMIC DNA]</scope>
    <source>
        <strain evidence="9">JH1073</strain>
    </source>
</reference>
<dbReference type="EMBL" id="CP046147">
    <property type="protein sequence ID" value="WFG39278.1"/>
    <property type="molecule type" value="Genomic_DNA"/>
</dbReference>
<proteinExistence type="inferred from homology"/>
<comment type="similarity">
    <text evidence="4">Belongs to the zinc-containing alcohol dehydrogenase family.</text>
</comment>
<evidence type="ECO:0000259" key="6">
    <source>
        <dbReference type="Pfam" id="PF08240"/>
    </source>
</evidence>
<dbReference type="InterPro" id="IPR050129">
    <property type="entry name" value="Zn_alcohol_dh"/>
</dbReference>
<dbReference type="InterPro" id="IPR011032">
    <property type="entry name" value="GroES-like_sf"/>
</dbReference>
<keyword evidence="1 4" id="KW-0479">Metal-binding</keyword>
<dbReference type="RefSeq" id="WP_342822811.1">
    <property type="nucleotide sequence ID" value="NZ_CP046146.1"/>
</dbReference>
<dbReference type="InterPro" id="IPR013149">
    <property type="entry name" value="ADH-like_C"/>
</dbReference>
<feature type="domain" description="Alcohol dehydrogenase-like N-terminal" evidence="6">
    <location>
        <begin position="28"/>
        <end position="153"/>
    </location>
</feature>
<dbReference type="GO" id="GO:0016491">
    <property type="term" value="F:oxidoreductase activity"/>
    <property type="evidence" value="ECO:0007669"/>
    <property type="project" value="UniProtKB-KW"/>
</dbReference>
<dbReference type="Proteomes" id="UP001321249">
    <property type="component" value="Unassembled WGS sequence"/>
</dbReference>
<dbReference type="AlphaFoldDB" id="A0AAJ6CSH4"/>
<dbReference type="PROSITE" id="PS00059">
    <property type="entry name" value="ADH_ZINC"/>
    <property type="match status" value="1"/>
</dbReference>
<evidence type="ECO:0000313" key="9">
    <source>
        <dbReference type="Proteomes" id="UP001219901"/>
    </source>
</evidence>
<gene>
    <name evidence="7" type="ORF">GKO46_02770</name>
    <name evidence="8" type="ORF">GKO48_06490</name>
</gene>
<comment type="cofactor">
    <cofactor evidence="4">
        <name>Zn(2+)</name>
        <dbReference type="ChEBI" id="CHEBI:29105"/>
    </cofactor>
</comment>
<name>A0AAJ6CSH4_9CHLR</name>
<sequence length="372" mass="40338">MPQGLTTVFTEPGKPFELETLPTPEIEAGGILIKNTDAVVCGSDLHVWRGDGDGPPLSKRRVLGHEFTGVVHSLGKGINTDSLRRPLKEGDRVAFPFFFPCNRCYHCIRGEHHACTFRSRRNMVGLDDYAYCDGGMAEYFYMQPGHYAYKVPDELPSQAVPAVNCALAQVLFGLERVGVAFGDTVVVQGAGGLGIYATAVAAERGASQVIVIDGQQSRLDRAMNCGATATISMNEYPTPESRVERVRELTNGIGADVVVEVVGIAAATYEGLDMVRINGSYLDIGNVGGGSLTIPAGKVIGNQTKWVGTVHYNPWVIEAALQFLVKTKDKYQLMDVISDTFALDKVNEAFEFAEWQGKDSGTQAQRVALHMD</sequence>
<accession>A0AAJ6CSH4</accession>
<dbReference type="InterPro" id="IPR002328">
    <property type="entry name" value="ADH_Zn_CS"/>
</dbReference>
<keyword evidence="3" id="KW-0560">Oxidoreductase</keyword>
<dbReference type="Gene3D" id="3.40.50.720">
    <property type="entry name" value="NAD(P)-binding Rossmann-like Domain"/>
    <property type="match status" value="1"/>
</dbReference>
<organism evidence="8 9">
    <name type="scientific">Candidatus Lucifugimonas marina</name>
    <dbReference type="NCBI Taxonomy" id="3038979"/>
    <lineage>
        <taxon>Bacteria</taxon>
        <taxon>Bacillati</taxon>
        <taxon>Chloroflexota</taxon>
        <taxon>Dehalococcoidia</taxon>
        <taxon>SAR202 cluster</taxon>
        <taxon>Candidatus Lucifugimonadales</taxon>
        <taxon>Candidatus Lucifugimonadaceae</taxon>
        <taxon>Candidatus Lucifugimonas</taxon>
    </lineage>
</organism>
<evidence type="ECO:0000256" key="4">
    <source>
        <dbReference type="RuleBase" id="RU361277"/>
    </source>
</evidence>
<evidence type="ECO:0000313" key="10">
    <source>
        <dbReference type="Proteomes" id="UP001321249"/>
    </source>
</evidence>
<reference evidence="8" key="2">
    <citation type="journal article" date="2023" name="Nat. Commun.">
        <title>Cultivation of marine bacteria of the SAR202 clade.</title>
        <authorList>
            <person name="Lim Y."/>
            <person name="Seo J.H."/>
            <person name="Giovannoni S.J."/>
            <person name="Kang I."/>
            <person name="Cho J.C."/>
        </authorList>
    </citation>
    <scope>NUCLEOTIDE SEQUENCE</scope>
    <source>
        <strain evidence="8">JH1073</strain>
    </source>
</reference>
<dbReference type="InterPro" id="IPR013154">
    <property type="entry name" value="ADH-like_N"/>
</dbReference>
<dbReference type="EMBL" id="WMBE01000001">
    <property type="protein sequence ID" value="MDG0865993.1"/>
    <property type="molecule type" value="Genomic_DNA"/>
</dbReference>
<evidence type="ECO:0000256" key="3">
    <source>
        <dbReference type="ARBA" id="ARBA00023002"/>
    </source>
</evidence>
<evidence type="ECO:0000313" key="8">
    <source>
        <dbReference type="EMBL" id="WFG39278.1"/>
    </source>
</evidence>
<keyword evidence="2 4" id="KW-0862">Zinc</keyword>
<dbReference type="Gene3D" id="3.90.180.10">
    <property type="entry name" value="Medium-chain alcohol dehydrogenases, catalytic domain"/>
    <property type="match status" value="1"/>
</dbReference>
<dbReference type="SUPFAM" id="SSF51735">
    <property type="entry name" value="NAD(P)-binding Rossmann-fold domains"/>
    <property type="match status" value="1"/>
</dbReference>
<evidence type="ECO:0000259" key="5">
    <source>
        <dbReference type="Pfam" id="PF00107"/>
    </source>
</evidence>
<evidence type="ECO:0000256" key="1">
    <source>
        <dbReference type="ARBA" id="ARBA00022723"/>
    </source>
</evidence>
<dbReference type="PANTHER" id="PTHR43401">
    <property type="entry name" value="L-THREONINE 3-DEHYDROGENASE"/>
    <property type="match status" value="1"/>
</dbReference>
<dbReference type="Proteomes" id="UP001219901">
    <property type="component" value="Chromosome"/>
</dbReference>
<dbReference type="Pfam" id="PF00107">
    <property type="entry name" value="ADH_zinc_N"/>
    <property type="match status" value="1"/>
</dbReference>
<dbReference type="SUPFAM" id="SSF50129">
    <property type="entry name" value="GroES-like"/>
    <property type="match status" value="1"/>
</dbReference>
<protein>
    <submittedName>
        <fullName evidence="8">Alcohol dehydrogenase catalytic domain-containing protein</fullName>
    </submittedName>
</protein>
<evidence type="ECO:0000313" key="7">
    <source>
        <dbReference type="EMBL" id="MDG0865993.1"/>
    </source>
</evidence>